<dbReference type="RefSeq" id="WP_151755755.1">
    <property type="nucleotide sequence ID" value="NZ_BKZW01000001.1"/>
</dbReference>
<protein>
    <recommendedName>
        <fullName evidence="1">Pyrrolo-quinoline quinone repeat domain-containing protein</fullName>
    </recommendedName>
</protein>
<dbReference type="Proteomes" id="UP000326912">
    <property type="component" value="Unassembled WGS sequence"/>
</dbReference>
<dbReference type="Pfam" id="PF13360">
    <property type="entry name" value="PQQ_2"/>
    <property type="match status" value="2"/>
</dbReference>
<proteinExistence type="predicted"/>
<dbReference type="SUPFAM" id="SSF50998">
    <property type="entry name" value="Quinoprotein alcohol dehydrogenase-like"/>
    <property type="match status" value="1"/>
</dbReference>
<dbReference type="PANTHER" id="PTHR34512">
    <property type="entry name" value="CELL SURFACE PROTEIN"/>
    <property type="match status" value="1"/>
</dbReference>
<dbReference type="InterPro" id="IPR015943">
    <property type="entry name" value="WD40/YVTN_repeat-like_dom_sf"/>
</dbReference>
<comment type="caution">
    <text evidence="2">The sequence shown here is derived from an EMBL/GenBank/DDBJ whole genome shotgun (WGS) entry which is preliminary data.</text>
</comment>
<dbReference type="Gene3D" id="2.40.10.480">
    <property type="match status" value="2"/>
</dbReference>
<dbReference type="AlphaFoldDB" id="A0A5J4KNW1"/>
<dbReference type="InterPro" id="IPR011047">
    <property type="entry name" value="Quinoprotein_ADH-like_sf"/>
</dbReference>
<accession>A0A5J4KNW1</accession>
<sequence>MKTLFTKSTKLTDRGIYITWHSSIYKASMNERTILWQREIAGLGPDLIFDKGVVYVYASQRDGIVYALQASTGQEIWSMCISPYLVKAGMQVNELMAMTLIDTVLYVLSFQGTLYALNTTTGVLLATYEIPPLQDIPLGSIELIIADGILYGSDQNNLYALNLQTTRPQWKTSIQMPQKILAYTLSNKAIYTIADLDPEGSYVYAFAADTGQQNWRSDLLPDPIFDAPVCDKDTTYCMGATTVYALNAQNGELRWEHFVGRTAGLKPCIENDMLYLCLAGAYQQEEFEEDDSQIKQCSLVALDRHTGELRWFRNLALQASTFHVKHGIFYLYCAAIDRLYAFGAGDGSVYWWLDCGVKKSDIDSESPGFGSSLIVIP</sequence>
<reference evidence="2 3" key="1">
    <citation type="submission" date="2019-10" db="EMBL/GenBank/DDBJ databases">
        <title>Dictyobacter vulcani sp. nov., within the class Ktedonobacteria, isolated from soil of volcanic Mt. Zao.</title>
        <authorList>
            <person name="Zheng Y."/>
            <person name="Wang C.M."/>
            <person name="Sakai Y."/>
            <person name="Abe K."/>
            <person name="Yokota A."/>
            <person name="Yabe S."/>
        </authorList>
    </citation>
    <scope>NUCLEOTIDE SEQUENCE [LARGE SCALE GENOMIC DNA]</scope>
    <source>
        <strain evidence="2 3">W12</strain>
    </source>
</reference>
<evidence type="ECO:0000313" key="3">
    <source>
        <dbReference type="Proteomes" id="UP000326912"/>
    </source>
</evidence>
<dbReference type="EMBL" id="BKZW01000001">
    <property type="protein sequence ID" value="GER87789.1"/>
    <property type="molecule type" value="Genomic_DNA"/>
</dbReference>
<feature type="domain" description="Pyrrolo-quinoline quinone repeat" evidence="1">
    <location>
        <begin position="201"/>
        <end position="276"/>
    </location>
</feature>
<evidence type="ECO:0000313" key="2">
    <source>
        <dbReference type="EMBL" id="GER87789.1"/>
    </source>
</evidence>
<evidence type="ECO:0000259" key="1">
    <source>
        <dbReference type="Pfam" id="PF13360"/>
    </source>
</evidence>
<keyword evidence="3" id="KW-1185">Reference proteome</keyword>
<gene>
    <name evidence="2" type="ORF">KDW_19510</name>
</gene>
<dbReference type="InterPro" id="IPR002372">
    <property type="entry name" value="PQQ_rpt_dom"/>
</dbReference>
<organism evidence="2 3">
    <name type="scientific">Dictyobacter vulcani</name>
    <dbReference type="NCBI Taxonomy" id="2607529"/>
    <lineage>
        <taxon>Bacteria</taxon>
        <taxon>Bacillati</taxon>
        <taxon>Chloroflexota</taxon>
        <taxon>Ktedonobacteria</taxon>
        <taxon>Ktedonobacterales</taxon>
        <taxon>Dictyobacteraceae</taxon>
        <taxon>Dictyobacter</taxon>
    </lineage>
</organism>
<dbReference type="PANTHER" id="PTHR34512:SF30">
    <property type="entry name" value="OUTER MEMBRANE PROTEIN ASSEMBLY FACTOR BAMB"/>
    <property type="match status" value="1"/>
</dbReference>
<feature type="domain" description="Pyrrolo-quinoline quinone repeat" evidence="1">
    <location>
        <begin position="28"/>
        <end position="178"/>
    </location>
</feature>
<dbReference type="Gene3D" id="2.130.10.10">
    <property type="entry name" value="YVTN repeat-like/Quinoprotein amine dehydrogenase"/>
    <property type="match status" value="1"/>
</dbReference>
<dbReference type="InterPro" id="IPR018391">
    <property type="entry name" value="PQQ_b-propeller_rpt"/>
</dbReference>
<dbReference type="SMART" id="SM00564">
    <property type="entry name" value="PQQ"/>
    <property type="match status" value="7"/>
</dbReference>
<name>A0A5J4KNW1_9CHLR</name>